<name>A0A1V3XW84_MYCKA</name>
<feature type="region of interest" description="Disordered" evidence="1">
    <location>
        <begin position="27"/>
        <end position="54"/>
    </location>
</feature>
<gene>
    <name evidence="2" type="ORF">BZL29_1455</name>
</gene>
<dbReference type="Proteomes" id="UP000188532">
    <property type="component" value="Unassembled WGS sequence"/>
</dbReference>
<reference evidence="2 3" key="1">
    <citation type="submission" date="2017-02" db="EMBL/GenBank/DDBJ databases">
        <title>Complete genome sequences of Mycobacterium kansasii strains isolated from rhesus macaques.</title>
        <authorList>
            <person name="Panda A."/>
            <person name="Nagaraj S."/>
            <person name="Zhao X."/>
            <person name="Tettelin H."/>
            <person name="Detolla L.J."/>
        </authorList>
    </citation>
    <scope>NUCLEOTIDE SEQUENCE [LARGE SCALE GENOMIC DNA]</scope>
    <source>
        <strain evidence="2 3">11-3469</strain>
    </source>
</reference>
<accession>A0A1V3XW84</accession>
<proteinExistence type="predicted"/>
<sequence length="54" mass="5770">MGRPYGLSLHGNNDTVGAAAAVAKRATGSGSACRRRRGARARLQTGARWRNMKE</sequence>
<evidence type="ECO:0000313" key="2">
    <source>
        <dbReference type="EMBL" id="OOK83489.1"/>
    </source>
</evidence>
<evidence type="ECO:0000256" key="1">
    <source>
        <dbReference type="SAM" id="MobiDB-lite"/>
    </source>
</evidence>
<protein>
    <submittedName>
        <fullName evidence="2">Uncharacterized protein</fullName>
    </submittedName>
</protein>
<evidence type="ECO:0000313" key="3">
    <source>
        <dbReference type="Proteomes" id="UP000188532"/>
    </source>
</evidence>
<dbReference type="AlphaFoldDB" id="A0A1V3XW84"/>
<dbReference type="EMBL" id="MVBN01000001">
    <property type="protein sequence ID" value="OOK83489.1"/>
    <property type="molecule type" value="Genomic_DNA"/>
</dbReference>
<organism evidence="2 3">
    <name type="scientific">Mycobacterium kansasii</name>
    <dbReference type="NCBI Taxonomy" id="1768"/>
    <lineage>
        <taxon>Bacteria</taxon>
        <taxon>Bacillati</taxon>
        <taxon>Actinomycetota</taxon>
        <taxon>Actinomycetes</taxon>
        <taxon>Mycobacteriales</taxon>
        <taxon>Mycobacteriaceae</taxon>
        <taxon>Mycobacterium</taxon>
    </lineage>
</organism>
<comment type="caution">
    <text evidence="2">The sequence shown here is derived from an EMBL/GenBank/DDBJ whole genome shotgun (WGS) entry which is preliminary data.</text>
</comment>